<dbReference type="InterPro" id="IPR025669">
    <property type="entry name" value="AAA_dom"/>
</dbReference>
<dbReference type="InterPro" id="IPR027417">
    <property type="entry name" value="P-loop_NTPase"/>
</dbReference>
<feature type="compositionally biased region" description="Gly residues" evidence="1">
    <location>
        <begin position="790"/>
        <end position="807"/>
    </location>
</feature>
<dbReference type="InParanoid" id="D7FY09"/>
<proteinExistence type="predicted"/>
<dbReference type="EMBL" id="FN649760">
    <property type="protein sequence ID" value="CBJ32422.1"/>
    <property type="molecule type" value="Genomic_DNA"/>
</dbReference>
<feature type="compositionally biased region" description="Low complexity" evidence="1">
    <location>
        <begin position="776"/>
        <end position="789"/>
    </location>
</feature>
<dbReference type="eggNOG" id="ENOG502S7P2">
    <property type="taxonomic scope" value="Eukaryota"/>
</dbReference>
<name>D7FY09_ECTSI</name>
<protein>
    <submittedName>
        <fullName evidence="3">Regulatory protein cII</fullName>
    </submittedName>
</protein>
<dbReference type="PANTHER" id="PTHR13696:SF99">
    <property type="entry name" value="COBYRINIC ACID AC-DIAMIDE SYNTHASE"/>
    <property type="match status" value="1"/>
</dbReference>
<dbReference type="PANTHER" id="PTHR13696">
    <property type="entry name" value="P-LOOP CONTAINING NUCLEOSIDE TRIPHOSPHATE HYDROLASE"/>
    <property type="match status" value="1"/>
</dbReference>
<organism evidence="3 4">
    <name type="scientific">Ectocarpus siliculosus</name>
    <name type="common">Brown alga</name>
    <name type="synonym">Conferva siliculosa</name>
    <dbReference type="NCBI Taxonomy" id="2880"/>
    <lineage>
        <taxon>Eukaryota</taxon>
        <taxon>Sar</taxon>
        <taxon>Stramenopiles</taxon>
        <taxon>Ochrophyta</taxon>
        <taxon>PX clade</taxon>
        <taxon>Phaeophyceae</taxon>
        <taxon>Ectocarpales</taxon>
        <taxon>Ectocarpaceae</taxon>
        <taxon>Ectocarpus</taxon>
    </lineage>
</organism>
<feature type="compositionally biased region" description="Low complexity" evidence="1">
    <location>
        <begin position="808"/>
        <end position="821"/>
    </location>
</feature>
<feature type="domain" description="AAA" evidence="2">
    <location>
        <begin position="33"/>
        <end position="247"/>
    </location>
</feature>
<dbReference type="AlphaFoldDB" id="D7FY09"/>
<gene>
    <name evidence="3" type="ORF">Esi_0337_0032</name>
</gene>
<sequence length="839" mass="91767">MPPVFPRFERPVKAVYPVPSEDLPHLGESHSFKTMAIWNRKGGVAKTTITRSLGFTLALKGKRVLLVDADPQCDLSYLLLKEWVKNKQTSENRGRRGKLRPLLQSPVLQVPGRPNMKNNIKDALRPVLEPAGSDSPMVQWGPADVTKIPLPEGCQGGLFLLPGHEGLVDYEQKVTVAYGTNLLVEAIAPGAWNKLMALTARSCGADIVLVDCNPHRGKLNMHIILTSDYLFLPCTPETYCHNAIKALPFIMADWVTTRFNARNTASHAGLARDVQIPKDNPRILGISVNRYTHIRSKPAKNFRYWMTRIENQLREISQDMHKIQGLAGMAGTPGQPDTWPSILAKVPEFNQFSALSHFYGLPVIALGANLMGVWNEEHAEVQKFTGNPRRDMNKKVIFFQGVFKKFLEEIGRKGQSGPLLVALDEIDDVPGRPNMKNNIKDALRPVLEPAGSDSPMVQWGPADVTKIPLPEGCQGGLFLLPGHEGLVDYEQKVTVAYGTNLLVEAIAPGAWNKLMALTARSCGADIVLVDCNPHRGKLNMHIILTSDYLFLPCTPETYCHNAIKALPFIMADWVTTRFNARNTASHAGLARDVQIPKDNPRILGISVNRYTHIRSKPAKNFRYWMTRIENQLREISQDMHKIQGLAGMAGTPGQPDTWPSILAKVPEFNQFSALSHFYGLPVIALGANLMGVWNEEHAEVQKFTGNPRRDMNKKVIFFQGVFKKFLEEIGRKGQSGPLLVALDEIDDDESKNGSSGGAGSNNASQDVVYVGGSGSGASAAVGGSSSRGGRSTGGGSRGGRNGRGGSANRGRGTNQGRGTAASNMTPLSGNKRGRTGRPE</sequence>
<dbReference type="InterPro" id="IPR050678">
    <property type="entry name" value="DNA_Partitioning_ATPase"/>
</dbReference>
<dbReference type="Gene3D" id="3.40.50.300">
    <property type="entry name" value="P-loop containing nucleotide triphosphate hydrolases"/>
    <property type="match status" value="2"/>
</dbReference>
<feature type="region of interest" description="Disordered" evidence="1">
    <location>
        <begin position="748"/>
        <end position="839"/>
    </location>
</feature>
<dbReference type="OrthoDB" id="10059059at2759"/>
<reference evidence="3 4" key="1">
    <citation type="journal article" date="2010" name="Nature">
        <title>The Ectocarpus genome and the independent evolution of multicellularity in brown algae.</title>
        <authorList>
            <person name="Cock J.M."/>
            <person name="Sterck L."/>
            <person name="Rouze P."/>
            <person name="Scornet D."/>
            <person name="Allen A.E."/>
            <person name="Amoutzias G."/>
            <person name="Anthouard V."/>
            <person name="Artiguenave F."/>
            <person name="Aury J.M."/>
            <person name="Badger J.H."/>
            <person name="Beszteri B."/>
            <person name="Billiau K."/>
            <person name="Bonnet E."/>
            <person name="Bothwell J.H."/>
            <person name="Bowler C."/>
            <person name="Boyen C."/>
            <person name="Brownlee C."/>
            <person name="Carrano C.J."/>
            <person name="Charrier B."/>
            <person name="Cho G.Y."/>
            <person name="Coelho S.M."/>
            <person name="Collen J."/>
            <person name="Corre E."/>
            <person name="Da Silva C."/>
            <person name="Delage L."/>
            <person name="Delaroque N."/>
            <person name="Dittami S.M."/>
            <person name="Doulbeau S."/>
            <person name="Elias M."/>
            <person name="Farnham G."/>
            <person name="Gachon C.M."/>
            <person name="Gschloessl B."/>
            <person name="Heesch S."/>
            <person name="Jabbari K."/>
            <person name="Jubin C."/>
            <person name="Kawai H."/>
            <person name="Kimura K."/>
            <person name="Kloareg B."/>
            <person name="Kupper F.C."/>
            <person name="Lang D."/>
            <person name="Le Bail A."/>
            <person name="Leblanc C."/>
            <person name="Lerouge P."/>
            <person name="Lohr M."/>
            <person name="Lopez P.J."/>
            <person name="Martens C."/>
            <person name="Maumus F."/>
            <person name="Michel G."/>
            <person name="Miranda-Saavedra D."/>
            <person name="Morales J."/>
            <person name="Moreau H."/>
            <person name="Motomura T."/>
            <person name="Nagasato C."/>
            <person name="Napoli C.A."/>
            <person name="Nelson D.R."/>
            <person name="Nyvall-Collen P."/>
            <person name="Peters A.F."/>
            <person name="Pommier C."/>
            <person name="Potin P."/>
            <person name="Poulain J."/>
            <person name="Quesneville H."/>
            <person name="Read B."/>
            <person name="Rensing S.A."/>
            <person name="Ritter A."/>
            <person name="Rousvoal S."/>
            <person name="Samanta M."/>
            <person name="Samson G."/>
            <person name="Schroeder D.C."/>
            <person name="Segurens B."/>
            <person name="Strittmatter M."/>
            <person name="Tonon T."/>
            <person name="Tregear J.W."/>
            <person name="Valentin K."/>
            <person name="von Dassow P."/>
            <person name="Yamagishi T."/>
            <person name="Van de Peer Y."/>
            <person name="Wincker P."/>
        </authorList>
    </citation>
    <scope>NUCLEOTIDE SEQUENCE [LARGE SCALE GENOMIC DNA]</scope>
    <source>
        <strain evidence="4">Ec32 / CCAP1310/4</strain>
    </source>
</reference>
<dbReference type="Proteomes" id="UP000002630">
    <property type="component" value="Unassembled WGS sequence"/>
</dbReference>
<evidence type="ECO:0000256" key="1">
    <source>
        <dbReference type="SAM" id="MobiDB-lite"/>
    </source>
</evidence>
<dbReference type="CDD" id="cd02042">
    <property type="entry name" value="ParAB_family"/>
    <property type="match status" value="1"/>
</dbReference>
<accession>D7FY09</accession>
<evidence type="ECO:0000259" key="2">
    <source>
        <dbReference type="Pfam" id="PF13614"/>
    </source>
</evidence>
<keyword evidence="4" id="KW-1185">Reference proteome</keyword>
<evidence type="ECO:0000313" key="4">
    <source>
        <dbReference type="Proteomes" id="UP000002630"/>
    </source>
</evidence>
<evidence type="ECO:0000313" key="3">
    <source>
        <dbReference type="EMBL" id="CBJ32422.1"/>
    </source>
</evidence>
<dbReference type="SUPFAM" id="SSF52540">
    <property type="entry name" value="P-loop containing nucleoside triphosphate hydrolases"/>
    <property type="match status" value="2"/>
</dbReference>
<dbReference type="Pfam" id="PF13614">
    <property type="entry name" value="AAA_31"/>
    <property type="match status" value="1"/>
</dbReference>